<dbReference type="InterPro" id="IPR002123">
    <property type="entry name" value="Plipid/glycerol_acylTrfase"/>
</dbReference>
<keyword evidence="11" id="KW-1185">Reference proteome</keyword>
<dbReference type="SUPFAM" id="SSF69593">
    <property type="entry name" value="Glycerol-3-phosphate (1)-acyltransferase"/>
    <property type="match status" value="1"/>
</dbReference>
<dbReference type="EMBL" id="FN595233">
    <property type="protein sequence ID" value="CBI21663.3"/>
    <property type="molecule type" value="Genomic_DNA"/>
</dbReference>
<dbReference type="ExpressionAtlas" id="D7SWL4">
    <property type="expression patterns" value="baseline"/>
</dbReference>
<feature type="transmembrane region" description="Helical" evidence="8">
    <location>
        <begin position="337"/>
        <end position="357"/>
    </location>
</feature>
<evidence type="ECO:0000313" key="11">
    <source>
        <dbReference type="Proteomes" id="UP000009183"/>
    </source>
</evidence>
<evidence type="ECO:0000259" key="9">
    <source>
        <dbReference type="SMART" id="SM00563"/>
    </source>
</evidence>
<evidence type="ECO:0000256" key="7">
    <source>
        <dbReference type="ARBA" id="ARBA00023315"/>
    </source>
</evidence>
<dbReference type="OMA" id="YPLYAFY"/>
<dbReference type="GO" id="GO:0012505">
    <property type="term" value="C:endomembrane system"/>
    <property type="evidence" value="ECO:0000318"/>
    <property type="project" value="GO_Central"/>
</dbReference>
<dbReference type="UniPathway" id="UPA00557">
    <property type="reaction ID" value="UER00613"/>
</dbReference>
<dbReference type="HOGENOM" id="CLU_041844_5_0_1"/>
<feature type="transmembrane region" description="Helical" evidence="8">
    <location>
        <begin position="307"/>
        <end position="325"/>
    </location>
</feature>
<evidence type="ECO:0000256" key="6">
    <source>
        <dbReference type="ARBA" id="ARBA00022679"/>
    </source>
</evidence>
<dbReference type="Proteomes" id="UP000009183">
    <property type="component" value="Chromosome 7"/>
</dbReference>
<dbReference type="GO" id="GO:0003841">
    <property type="term" value="F:1-acylglycerol-3-phosphate O-acyltransferase activity"/>
    <property type="evidence" value="ECO:0000318"/>
    <property type="project" value="GO_Central"/>
</dbReference>
<dbReference type="AlphaFoldDB" id="D7SWL4"/>
<dbReference type="EC" id="2.3.1.51" evidence="5"/>
<dbReference type="PaxDb" id="29760-VIT_07s0031g03170.t01"/>
<feature type="domain" description="Phospholipid/glycerol acyltransferase" evidence="9">
    <location>
        <begin position="87"/>
        <end position="209"/>
    </location>
</feature>
<dbReference type="InParanoid" id="D7SWL4"/>
<dbReference type="OrthoDB" id="189226at2759"/>
<keyword evidence="8" id="KW-0472">Membrane</keyword>
<dbReference type="GO" id="GO:0016024">
    <property type="term" value="P:CDP-diacylglycerol biosynthetic process"/>
    <property type="evidence" value="ECO:0007669"/>
    <property type="project" value="UniProtKB-UniPathway"/>
</dbReference>
<comment type="pathway">
    <text evidence="2">Phospholipid metabolism; CDP-diacylglycerol biosynthesis; CDP-diacylglycerol from sn-glycerol 3-phosphate: step 2/3.</text>
</comment>
<sequence length="402" mass="46171">MAIPAALAILPLGLLFILSGLVVNLIQVAFYILVRPMSKNLYRRINKVVVELLWLELIWLIDWWAGVKVEVFAADSETFELMGKEHSLVICNHRSDIDWLVGWVLAQRSNCLGSTLAVMKKSLKFLPIIGWSMWFSDYVFVERSWAKDERTLKWGLERLEDFPRPFWLALFVEGTRFTHTKLSAARQYAISSDLPIPSNVLIPRTKGFVAAVTHIRSFVPAVYDITVAVPRDQPSPTMLRILSGQSSVVNLYIKRHTIQELPVTDAGIAQWCKDTFVAKDALLEQFFTTNTFGIQEYHNIGRPKKSLFVVITWSCLLLLGLVKFFQWSLLLSSWEGITSLLAFLVFITVIMHILIIFSQSERSDHVMVRSKCLNLKLFWFSWPVKFTKISISLIFCYKANFI</sequence>
<organism evidence="10 11">
    <name type="scientific">Vitis vinifera</name>
    <name type="common">Grape</name>
    <dbReference type="NCBI Taxonomy" id="29760"/>
    <lineage>
        <taxon>Eukaryota</taxon>
        <taxon>Viridiplantae</taxon>
        <taxon>Streptophyta</taxon>
        <taxon>Embryophyta</taxon>
        <taxon>Tracheophyta</taxon>
        <taxon>Spermatophyta</taxon>
        <taxon>Magnoliopsida</taxon>
        <taxon>eudicotyledons</taxon>
        <taxon>Gunneridae</taxon>
        <taxon>Pentapetalae</taxon>
        <taxon>rosids</taxon>
        <taxon>Vitales</taxon>
        <taxon>Vitaceae</taxon>
        <taxon>Viteae</taxon>
        <taxon>Vitis</taxon>
    </lineage>
</organism>
<evidence type="ECO:0000256" key="1">
    <source>
        <dbReference type="ARBA" id="ARBA00001141"/>
    </source>
</evidence>
<keyword evidence="8" id="KW-1133">Transmembrane helix</keyword>
<dbReference type="SMART" id="SM00563">
    <property type="entry name" value="PlsC"/>
    <property type="match status" value="1"/>
</dbReference>
<comment type="similarity">
    <text evidence="4">Belongs to the 1-acyl-sn-glycerol-3-phosphate acyltransferase family.</text>
</comment>
<evidence type="ECO:0000313" key="10">
    <source>
        <dbReference type="EMBL" id="CBI21663.3"/>
    </source>
</evidence>
<dbReference type="Pfam" id="PF01553">
    <property type="entry name" value="Acyltransferase"/>
    <property type="match status" value="1"/>
</dbReference>
<keyword evidence="8" id="KW-0812">Transmembrane</keyword>
<comment type="catalytic activity">
    <reaction evidence="1">
        <text>a 1-acyl-sn-glycero-3-phosphate + an acyl-CoA = a 1,2-diacyl-sn-glycero-3-phosphate + CoA</text>
        <dbReference type="Rhea" id="RHEA:19709"/>
        <dbReference type="ChEBI" id="CHEBI:57287"/>
        <dbReference type="ChEBI" id="CHEBI:57970"/>
        <dbReference type="ChEBI" id="CHEBI:58342"/>
        <dbReference type="ChEBI" id="CHEBI:58608"/>
        <dbReference type="EC" id="2.3.1.51"/>
    </reaction>
</comment>
<dbReference type="eggNOG" id="KOG1505">
    <property type="taxonomic scope" value="Eukaryota"/>
</dbReference>
<dbReference type="PANTHER" id="PTHR10983">
    <property type="entry name" value="1-ACYLGLYCEROL-3-PHOSPHATE ACYLTRANSFERASE-RELATED"/>
    <property type="match status" value="1"/>
</dbReference>
<evidence type="ECO:0000256" key="2">
    <source>
        <dbReference type="ARBA" id="ARBA00004728"/>
    </source>
</evidence>
<evidence type="ECO:0000256" key="4">
    <source>
        <dbReference type="ARBA" id="ARBA00008655"/>
    </source>
</evidence>
<dbReference type="CDD" id="cd07990">
    <property type="entry name" value="LPLAT_LCLAT1-like"/>
    <property type="match status" value="1"/>
</dbReference>
<keyword evidence="7" id="KW-0012">Acyltransferase</keyword>
<evidence type="ECO:0000256" key="3">
    <source>
        <dbReference type="ARBA" id="ARBA00005189"/>
    </source>
</evidence>
<proteinExistence type="inferred from homology"/>
<evidence type="ECO:0000256" key="5">
    <source>
        <dbReference type="ARBA" id="ARBA00013211"/>
    </source>
</evidence>
<dbReference type="PANTHER" id="PTHR10983:SF24">
    <property type="entry name" value="1-ACYLGLYCEROL-3-PHOSPHATE O-ACYLTRANSFERASE 3, ISOFORM E-RELATED"/>
    <property type="match status" value="1"/>
</dbReference>
<evidence type="ECO:0000256" key="8">
    <source>
        <dbReference type="SAM" id="Phobius"/>
    </source>
</evidence>
<gene>
    <name evidence="10" type="ordered locus">VIT_07s0031g03170</name>
</gene>
<accession>D7SWL4</accession>
<reference evidence="11" key="1">
    <citation type="journal article" date="2007" name="Nature">
        <title>The grapevine genome sequence suggests ancestral hexaploidization in major angiosperm phyla.</title>
        <authorList>
            <consortium name="The French-Italian Public Consortium for Grapevine Genome Characterization."/>
            <person name="Jaillon O."/>
            <person name="Aury J.-M."/>
            <person name="Noel B."/>
            <person name="Policriti A."/>
            <person name="Clepet C."/>
            <person name="Casagrande A."/>
            <person name="Choisne N."/>
            <person name="Aubourg S."/>
            <person name="Vitulo N."/>
            <person name="Jubin C."/>
            <person name="Vezzi A."/>
            <person name="Legeai F."/>
            <person name="Hugueney P."/>
            <person name="Dasilva C."/>
            <person name="Horner D."/>
            <person name="Mica E."/>
            <person name="Jublot D."/>
            <person name="Poulain J."/>
            <person name="Bruyere C."/>
            <person name="Billault A."/>
            <person name="Segurens B."/>
            <person name="Gouyvenoux M."/>
            <person name="Ugarte E."/>
            <person name="Cattonaro F."/>
            <person name="Anthouard V."/>
            <person name="Vico V."/>
            <person name="Del Fabbro C."/>
            <person name="Alaux M."/>
            <person name="Di Gaspero G."/>
            <person name="Dumas V."/>
            <person name="Felice N."/>
            <person name="Paillard S."/>
            <person name="Juman I."/>
            <person name="Moroldo M."/>
            <person name="Scalabrin S."/>
            <person name="Canaguier A."/>
            <person name="Le Clainche I."/>
            <person name="Malacrida G."/>
            <person name="Durand E."/>
            <person name="Pesole G."/>
            <person name="Laucou V."/>
            <person name="Chatelet P."/>
            <person name="Merdinoglu D."/>
            <person name="Delledonne M."/>
            <person name="Pezzotti M."/>
            <person name="Lecharny A."/>
            <person name="Scarpelli C."/>
            <person name="Artiguenave F."/>
            <person name="Pe M.E."/>
            <person name="Valle G."/>
            <person name="Morgante M."/>
            <person name="Caboche M."/>
            <person name="Adam-Blondon A.-F."/>
            <person name="Weissenbach J."/>
            <person name="Quetier F."/>
            <person name="Wincker P."/>
        </authorList>
    </citation>
    <scope>NUCLEOTIDE SEQUENCE [LARGE SCALE GENOMIC DNA]</scope>
    <source>
        <strain evidence="11">cv. Pinot noir / PN40024</strain>
    </source>
</reference>
<name>D7SWL4_VITVI</name>
<dbReference type="Pfam" id="PF16076">
    <property type="entry name" value="Acyltransf_C"/>
    <property type="match status" value="1"/>
</dbReference>
<comment type="pathway">
    <text evidence="3">Lipid metabolism.</text>
</comment>
<feature type="transmembrane region" description="Helical" evidence="8">
    <location>
        <begin position="6"/>
        <end position="34"/>
    </location>
</feature>
<dbReference type="InterPro" id="IPR032098">
    <property type="entry name" value="Acyltransf_C"/>
</dbReference>
<keyword evidence="6" id="KW-0808">Transferase</keyword>
<protein>
    <recommendedName>
        <fullName evidence="5">1-acylglycerol-3-phosphate O-acyltransferase</fullName>
        <ecNumber evidence="5">2.3.1.51</ecNumber>
    </recommendedName>
</protein>
<dbReference type="STRING" id="29760.D7SWL4"/>